<dbReference type="GO" id="GO:0005975">
    <property type="term" value="P:carbohydrate metabolic process"/>
    <property type="evidence" value="ECO:0007669"/>
    <property type="project" value="UniProtKB-UniRule"/>
</dbReference>
<name>A0A0C5JCZ9_9PROT</name>
<dbReference type="InterPro" id="IPR037171">
    <property type="entry name" value="NagB/RpiA_transferase-like"/>
</dbReference>
<dbReference type="Pfam" id="PF01182">
    <property type="entry name" value="Glucosamine_iso"/>
    <property type="match status" value="1"/>
</dbReference>
<comment type="function">
    <text evidence="2 7">Hydrolysis of 6-phosphogluconolactone to 6-phosphogluconate.</text>
</comment>
<evidence type="ECO:0000256" key="2">
    <source>
        <dbReference type="ARBA" id="ARBA00002681"/>
    </source>
</evidence>
<comment type="similarity">
    <text evidence="4 7">Belongs to the glucosamine/galactosamine-6-phosphate isomerase family. 6-phosphogluconolactonase subfamily.</text>
</comment>
<dbReference type="CDD" id="cd01400">
    <property type="entry name" value="6PGL"/>
    <property type="match status" value="1"/>
</dbReference>
<dbReference type="NCBIfam" id="TIGR01198">
    <property type="entry name" value="pgl"/>
    <property type="match status" value="1"/>
</dbReference>
<accession>A0A0C5JCZ9</accession>
<gene>
    <name evidence="7" type="primary">pgl</name>
    <name evidence="9" type="ORF">PG1C_13855</name>
</gene>
<proteinExistence type="inferred from homology"/>
<comment type="pathway">
    <text evidence="3 7">Carbohydrate degradation; pentose phosphate pathway; D-ribulose 5-phosphate from D-glucose 6-phosphate (oxidative stage): step 2/3.</text>
</comment>
<comment type="catalytic activity">
    <reaction evidence="1 7">
        <text>6-phospho-D-glucono-1,5-lactone + H2O = 6-phospho-D-gluconate + H(+)</text>
        <dbReference type="Rhea" id="RHEA:12556"/>
        <dbReference type="ChEBI" id="CHEBI:15377"/>
        <dbReference type="ChEBI" id="CHEBI:15378"/>
        <dbReference type="ChEBI" id="CHEBI:57955"/>
        <dbReference type="ChEBI" id="CHEBI:58759"/>
        <dbReference type="EC" id="3.1.1.31"/>
    </reaction>
</comment>
<protein>
    <recommendedName>
        <fullName evidence="6 7">6-phosphogluconolactonase</fullName>
        <shortName evidence="7">6PGL</shortName>
        <ecNumber evidence="5 7">3.1.1.31</ecNumber>
    </recommendedName>
</protein>
<dbReference type="SUPFAM" id="SSF100950">
    <property type="entry name" value="NagB/RpiA/CoA transferase-like"/>
    <property type="match status" value="1"/>
</dbReference>
<dbReference type="GO" id="GO:0017057">
    <property type="term" value="F:6-phosphogluconolactonase activity"/>
    <property type="evidence" value="ECO:0007669"/>
    <property type="project" value="UniProtKB-UniRule"/>
</dbReference>
<dbReference type="InterPro" id="IPR006148">
    <property type="entry name" value="Glc/Gal-6P_isomerase"/>
</dbReference>
<feature type="domain" description="Glucosamine/galactosamine-6-phosphate isomerase" evidence="8">
    <location>
        <begin position="5"/>
        <end position="211"/>
    </location>
</feature>
<dbReference type="EC" id="3.1.1.31" evidence="5 7"/>
<evidence type="ECO:0000259" key="8">
    <source>
        <dbReference type="Pfam" id="PF01182"/>
    </source>
</evidence>
<evidence type="ECO:0000313" key="10">
    <source>
        <dbReference type="Proteomes" id="UP000061603"/>
    </source>
</evidence>
<dbReference type="InterPro" id="IPR005900">
    <property type="entry name" value="6-phosphogluconolactonase_DevB"/>
</dbReference>
<dbReference type="PANTHER" id="PTHR11054">
    <property type="entry name" value="6-PHOSPHOGLUCONOLACTONASE"/>
    <property type="match status" value="1"/>
</dbReference>
<dbReference type="STRING" id="1565605.PG1C_13855"/>
<evidence type="ECO:0000256" key="1">
    <source>
        <dbReference type="ARBA" id="ARBA00000832"/>
    </source>
</evidence>
<dbReference type="PANTHER" id="PTHR11054:SF0">
    <property type="entry name" value="6-PHOSPHOGLUCONOLACTONASE"/>
    <property type="match status" value="1"/>
</dbReference>
<dbReference type="HOGENOM" id="CLU_053947_2_0_4"/>
<sequence>MGVADAATLWQVAYRRILDAAACAIERRGRFLIVLAGGSTPRAIYRMLRAADTDWSHWQVYFGDERCLPADNAERNSRMATDAWLNHVPIPQHEVHTIPAELGASMAALAYAETLRGVGDFDLVLLGLGEDGHTASLFPDRDWGVAASAPDALAVFDAPKPPPQRVSLSAARLSRARVVLFLVDGESKRDVVARWRMGADIPARAIRPETGVDVLTESILFPAGVI</sequence>
<keyword evidence="7" id="KW-0378">Hydrolase</keyword>
<evidence type="ECO:0000313" key="9">
    <source>
        <dbReference type="EMBL" id="AJP49703.1"/>
    </source>
</evidence>
<dbReference type="PATRIC" id="fig|1565605.3.peg.2930"/>
<dbReference type="GO" id="GO:0006098">
    <property type="term" value="P:pentose-phosphate shunt"/>
    <property type="evidence" value="ECO:0007669"/>
    <property type="project" value="UniProtKB-UniPathway"/>
</dbReference>
<evidence type="ECO:0000256" key="6">
    <source>
        <dbReference type="ARBA" id="ARBA00020337"/>
    </source>
</evidence>
<dbReference type="UniPathway" id="UPA00115">
    <property type="reaction ID" value="UER00409"/>
</dbReference>
<evidence type="ECO:0000256" key="7">
    <source>
        <dbReference type="RuleBase" id="RU365095"/>
    </source>
</evidence>
<evidence type="ECO:0000256" key="5">
    <source>
        <dbReference type="ARBA" id="ARBA00013198"/>
    </source>
</evidence>
<dbReference type="KEGG" id="rbu:PG1C_13855"/>
<keyword evidence="10" id="KW-1185">Reference proteome</keyword>
<dbReference type="AlphaFoldDB" id="A0A0C5JCZ9"/>
<dbReference type="Proteomes" id="UP000061603">
    <property type="component" value="Chromosome"/>
</dbReference>
<dbReference type="InterPro" id="IPR039104">
    <property type="entry name" value="6PGL"/>
</dbReference>
<dbReference type="Gene3D" id="3.40.50.1360">
    <property type="match status" value="1"/>
</dbReference>
<reference evidence="9 10" key="1">
    <citation type="journal article" date="2015" name="Genome Announc.">
        <title>Complete Genome Sequence of a Novel Bacterium within the Family Rhodocyclaceae That Degrades Polycyclic Aromatic Hydrocarbons.</title>
        <authorList>
            <person name="Singleton D.R."/>
            <person name="Dickey A.N."/>
            <person name="Scholl E.H."/>
            <person name="Wright F.A."/>
            <person name="Aitken M.D."/>
        </authorList>
    </citation>
    <scope>NUCLEOTIDE SEQUENCE [LARGE SCALE GENOMIC DNA]</scope>
    <source>
        <strain evidence="10">PG1-Ca6</strain>
    </source>
</reference>
<dbReference type="EMBL" id="CP010554">
    <property type="protein sequence ID" value="AJP49703.1"/>
    <property type="molecule type" value="Genomic_DNA"/>
</dbReference>
<organism evidence="9 10">
    <name type="scientific">Rugosibacter aromaticivorans</name>
    <dbReference type="NCBI Taxonomy" id="1565605"/>
    <lineage>
        <taxon>Bacteria</taxon>
        <taxon>Pseudomonadati</taxon>
        <taxon>Pseudomonadota</taxon>
        <taxon>Betaproteobacteria</taxon>
        <taxon>Nitrosomonadales</taxon>
        <taxon>Sterolibacteriaceae</taxon>
        <taxon>Rugosibacter</taxon>
    </lineage>
</organism>
<evidence type="ECO:0000256" key="3">
    <source>
        <dbReference type="ARBA" id="ARBA00004961"/>
    </source>
</evidence>
<evidence type="ECO:0000256" key="4">
    <source>
        <dbReference type="ARBA" id="ARBA00010662"/>
    </source>
</evidence>